<feature type="region of interest" description="Disordered" evidence="1">
    <location>
        <begin position="1"/>
        <end position="33"/>
    </location>
</feature>
<dbReference type="SMART" id="SM00225">
    <property type="entry name" value="BTB"/>
    <property type="match status" value="2"/>
</dbReference>
<name>A0A7M5VAX0_9CNID</name>
<keyword evidence="4" id="KW-1185">Reference proteome</keyword>
<protein>
    <recommendedName>
        <fullName evidence="2">BTB domain-containing protein</fullName>
    </recommendedName>
</protein>
<dbReference type="SUPFAM" id="SSF54695">
    <property type="entry name" value="POZ domain"/>
    <property type="match status" value="1"/>
</dbReference>
<reference evidence="3" key="1">
    <citation type="submission" date="2021-01" db="UniProtKB">
        <authorList>
            <consortium name="EnsemblMetazoa"/>
        </authorList>
    </citation>
    <scope>IDENTIFICATION</scope>
</reference>
<evidence type="ECO:0000313" key="4">
    <source>
        <dbReference type="Proteomes" id="UP000594262"/>
    </source>
</evidence>
<dbReference type="Gene3D" id="3.30.710.10">
    <property type="entry name" value="Potassium Channel Kv1.1, Chain A"/>
    <property type="match status" value="1"/>
</dbReference>
<dbReference type="Pfam" id="PF00651">
    <property type="entry name" value="BTB"/>
    <property type="match status" value="1"/>
</dbReference>
<dbReference type="EnsemblMetazoa" id="CLYHEMT005787.3">
    <property type="protein sequence ID" value="CLYHEMP005787.3"/>
    <property type="gene ID" value="CLYHEMG005787"/>
</dbReference>
<proteinExistence type="predicted"/>
<evidence type="ECO:0000256" key="1">
    <source>
        <dbReference type="SAM" id="MobiDB-lite"/>
    </source>
</evidence>
<feature type="domain" description="BTB" evidence="2">
    <location>
        <begin position="293"/>
        <end position="349"/>
    </location>
</feature>
<dbReference type="Proteomes" id="UP000594262">
    <property type="component" value="Unplaced"/>
</dbReference>
<evidence type="ECO:0000313" key="3">
    <source>
        <dbReference type="EnsemblMetazoa" id="CLYHEMP005787.3"/>
    </source>
</evidence>
<organism evidence="3 4">
    <name type="scientific">Clytia hemisphaerica</name>
    <dbReference type="NCBI Taxonomy" id="252671"/>
    <lineage>
        <taxon>Eukaryota</taxon>
        <taxon>Metazoa</taxon>
        <taxon>Cnidaria</taxon>
        <taxon>Hydrozoa</taxon>
        <taxon>Hydroidolina</taxon>
        <taxon>Leptothecata</taxon>
        <taxon>Obeliida</taxon>
        <taxon>Clytiidae</taxon>
        <taxon>Clytia</taxon>
    </lineage>
</organism>
<dbReference type="InterPro" id="IPR000210">
    <property type="entry name" value="BTB/POZ_dom"/>
</dbReference>
<dbReference type="AlphaFoldDB" id="A0A7M5VAX0"/>
<feature type="compositionally biased region" description="Basic residues" evidence="1">
    <location>
        <begin position="1"/>
        <end position="12"/>
    </location>
</feature>
<dbReference type="OrthoDB" id="437903at2759"/>
<sequence>MDAEKLRKRQLKREREHKQKHKSGKRELPDEKAEKQMYEMNVPERGVVISNVSTLFNLDEEICDVTVLTYESPKEVLKLPSKYVNFISEKLKTLVAEETGEIDVTSLDVSIESIEQAISFYHPKNSIKLEDESPFEELLTLCDEWNLLAFRTSIEEYFIEHHQYGCNYFDGDVGPEHIKLFYILEKFNFGNIINMFVEDCCISDDVIKNYKECGLEKLSKELQYEMLKVEILDMLEVKSNRSELHTILNFFNFLVHEDRVVDQYAKNGYKKQIEYGIYEEIKQSDFEEKRFGADVTIIVSDTKLYVNSQILMDNSPVFKRRLENLGDKELVLELPWKNTKEVVLFFTFLTKPCKIERDVDLYALASICQEYQVQWIIDKIGNYISTKVKFGGETYQSLLRFLKLACMIKKEDVVKKLIQILDQPFQLLKMTEEFTWLNTSAKILVARKCLFTLAEESFNESEASLPANRVKFNLLMNEDGCGLLNILQEYSQIEFDFQNDNDEEENLFKILPFAKGTLYSG</sequence>
<dbReference type="GeneID" id="136799100"/>
<dbReference type="InterPro" id="IPR011333">
    <property type="entry name" value="SKP1/BTB/POZ_sf"/>
</dbReference>
<dbReference type="PROSITE" id="PS50097">
    <property type="entry name" value="BTB"/>
    <property type="match status" value="1"/>
</dbReference>
<evidence type="ECO:0000259" key="2">
    <source>
        <dbReference type="PROSITE" id="PS50097"/>
    </source>
</evidence>
<dbReference type="RefSeq" id="XP_066911887.1">
    <property type="nucleotide sequence ID" value="XM_067055786.1"/>
</dbReference>
<accession>A0A7M5VAX0</accession>